<dbReference type="CDD" id="cd03482">
    <property type="entry name" value="MutL_Trans_MutL"/>
    <property type="match status" value="1"/>
</dbReference>
<dbReference type="SUPFAM" id="SSF55874">
    <property type="entry name" value="ATPase domain of HSP90 chaperone/DNA topoisomerase II/histidine kinase"/>
    <property type="match status" value="1"/>
</dbReference>
<dbReference type="RefSeq" id="WP_237363726.1">
    <property type="nucleotide sequence ID" value="NZ_CAKLDM010000003.1"/>
</dbReference>
<dbReference type="Gene3D" id="3.30.565.10">
    <property type="entry name" value="Histidine kinase-like ATPase, C-terminal domain"/>
    <property type="match status" value="1"/>
</dbReference>
<dbReference type="EMBL" id="CAKLDM010000003">
    <property type="protein sequence ID" value="CAH0542885.1"/>
    <property type="molecule type" value="Genomic_DNA"/>
</dbReference>
<evidence type="ECO:0000256" key="5">
    <source>
        <dbReference type="HAMAP-Rule" id="MF_00149"/>
    </source>
</evidence>
<reference evidence="9" key="1">
    <citation type="submission" date="2021-11" db="EMBL/GenBank/DDBJ databases">
        <authorList>
            <person name="Rodrigo-Torres L."/>
            <person name="Arahal R. D."/>
            <person name="Lucena T."/>
        </authorList>
    </citation>
    <scope>NUCLEOTIDE SEQUENCE</scope>
    <source>
        <strain evidence="9">CECT 7928</strain>
    </source>
</reference>
<dbReference type="SUPFAM" id="SSF54211">
    <property type="entry name" value="Ribosomal protein S5 domain 2-like"/>
    <property type="match status" value="1"/>
</dbReference>
<dbReference type="CDD" id="cd16926">
    <property type="entry name" value="HATPase_MutL-MLH-PMS-like"/>
    <property type="match status" value="1"/>
</dbReference>
<evidence type="ECO:0000256" key="4">
    <source>
        <dbReference type="ARBA" id="ARBA00023204"/>
    </source>
</evidence>
<feature type="region of interest" description="Disordered" evidence="6">
    <location>
        <begin position="332"/>
        <end position="428"/>
    </location>
</feature>
<dbReference type="HAMAP" id="MF_00149">
    <property type="entry name" value="DNA_mis_repair"/>
    <property type="match status" value="1"/>
</dbReference>
<dbReference type="SMART" id="SM00853">
    <property type="entry name" value="MutL_C"/>
    <property type="match status" value="1"/>
</dbReference>
<evidence type="ECO:0000259" key="7">
    <source>
        <dbReference type="SMART" id="SM00853"/>
    </source>
</evidence>
<protein>
    <recommendedName>
        <fullName evidence="2 5">DNA mismatch repair protein MutL</fullName>
    </recommendedName>
</protein>
<dbReference type="SMART" id="SM01340">
    <property type="entry name" value="DNA_mis_repair"/>
    <property type="match status" value="1"/>
</dbReference>
<dbReference type="InterPro" id="IPR002099">
    <property type="entry name" value="MutL/Mlh/PMS"/>
</dbReference>
<dbReference type="InterPro" id="IPR020568">
    <property type="entry name" value="Ribosomal_Su5_D2-typ_SF"/>
</dbReference>
<dbReference type="InterPro" id="IPR020667">
    <property type="entry name" value="DNA_mismatch_repair_MutL"/>
</dbReference>
<dbReference type="Gene3D" id="3.30.1540.20">
    <property type="entry name" value="MutL, C-terminal domain, dimerisation subdomain"/>
    <property type="match status" value="1"/>
</dbReference>
<dbReference type="PANTHER" id="PTHR10073:SF12">
    <property type="entry name" value="DNA MISMATCH REPAIR PROTEIN MLH1"/>
    <property type="match status" value="1"/>
</dbReference>
<comment type="similarity">
    <text evidence="1 5">Belongs to the DNA mismatch repair MutL/HexB family.</text>
</comment>
<dbReference type="InterPro" id="IPR037198">
    <property type="entry name" value="MutL_C_sf"/>
</dbReference>
<gene>
    <name evidence="5 9" type="primary">mutL</name>
    <name evidence="9" type="ORF">VMF7928_04262</name>
</gene>
<evidence type="ECO:0000313" key="10">
    <source>
        <dbReference type="Proteomes" id="UP000838748"/>
    </source>
</evidence>
<sequence>MTIKILPARLANQIAAGEVVERPSSVVKELVENSLDSGATKIDIDIDQGGAKLIRVRDNGKGIEKDQLSLALSRHATSKIHTLDDLEAIDSLGFRGEALASISSVSRLTMTSRPVSQEQAWSAYCEGRDMEVKLQPAAHPVGTTVEVVDLFFNTPARRKFLRTEKTEFSHIDELLKRVALSRFDVTLTLKHNNKVVRQYRKATNTQQTEKRLASVCGNAFVRNMLGVKLEHQGLKLHGWITEPEAARQQSDLQYCYVNGRVVKDKLINHAIRQSYETTLRSDQYATYVLFIELDPRQVDVNVHPAKHEVRFHQARLVHDFIYQALSDALAQSQNIEPSSDSEIQDVSPTEYQKTATSPEGIEAPSSSEFSVKEAPARAQYTPSSSPFSSEAHSQTKEPAPYNDWQSGSSRKNKSQSRSGHSPQPSVSQAELKVYSELLSTPDIATNNDLETNAVNTNPVSAERKVITQLGKAVAVVEGRYLLMSDKANVVLVSLNRAEWLRNYRQLDIQRGSLLAQPLLVPLSLKLDKEYIEVVKQSHALCHQFGFEFKVRNEAAVMIMSVPQPLRQKNLQQLVPEMLSFLLASRANNTDVSTHSLTKWLCDSTSELKNDYTLSEAIQLIAELEQLWQDALPLDDSQLVTLADFSSTISNLHS</sequence>
<dbReference type="Gene3D" id="3.30.1370.100">
    <property type="entry name" value="MutL, C-terminal domain, regulatory subdomain"/>
    <property type="match status" value="1"/>
</dbReference>
<feature type="domain" description="MutL C-terminal dimerisation" evidence="7">
    <location>
        <begin position="472"/>
        <end position="612"/>
    </location>
</feature>
<comment type="caution">
    <text evidence="9">The sequence shown here is derived from an EMBL/GenBank/DDBJ whole genome shotgun (WGS) entry which is preliminary data.</text>
</comment>
<dbReference type="PANTHER" id="PTHR10073">
    <property type="entry name" value="DNA MISMATCH REPAIR PROTEIN MLH, PMS, MUTL"/>
    <property type="match status" value="1"/>
</dbReference>
<keyword evidence="4 5" id="KW-0234">DNA repair</keyword>
<name>A0ABM9A9B2_9VIBR</name>
<accession>A0ABM9A9B2</accession>
<feature type="compositionally biased region" description="Polar residues" evidence="6">
    <location>
        <begin position="332"/>
        <end position="357"/>
    </location>
</feature>
<dbReference type="InterPro" id="IPR013507">
    <property type="entry name" value="DNA_mismatch_S5_2-like"/>
</dbReference>
<evidence type="ECO:0000256" key="1">
    <source>
        <dbReference type="ARBA" id="ARBA00006082"/>
    </source>
</evidence>
<feature type="compositionally biased region" description="Polar residues" evidence="6">
    <location>
        <begin position="403"/>
        <end position="428"/>
    </location>
</feature>
<dbReference type="InterPro" id="IPR014721">
    <property type="entry name" value="Ribsml_uS5_D2-typ_fold_subgr"/>
</dbReference>
<dbReference type="InterPro" id="IPR042120">
    <property type="entry name" value="MutL_C_dimsub"/>
</dbReference>
<dbReference type="PROSITE" id="PS00058">
    <property type="entry name" value="DNA_MISMATCH_REPAIR_1"/>
    <property type="match status" value="1"/>
</dbReference>
<evidence type="ECO:0000256" key="6">
    <source>
        <dbReference type="SAM" id="MobiDB-lite"/>
    </source>
</evidence>
<dbReference type="SUPFAM" id="SSF118116">
    <property type="entry name" value="DNA mismatch repair protein MutL"/>
    <property type="match status" value="1"/>
</dbReference>
<dbReference type="Proteomes" id="UP000838748">
    <property type="component" value="Unassembled WGS sequence"/>
</dbReference>
<keyword evidence="10" id="KW-1185">Reference proteome</keyword>
<dbReference type="InterPro" id="IPR014790">
    <property type="entry name" value="MutL_C"/>
</dbReference>
<organism evidence="9 10">
    <name type="scientific">Vibrio marisflavi CECT 7928</name>
    <dbReference type="NCBI Taxonomy" id="634439"/>
    <lineage>
        <taxon>Bacteria</taxon>
        <taxon>Pseudomonadati</taxon>
        <taxon>Pseudomonadota</taxon>
        <taxon>Gammaproteobacteria</taxon>
        <taxon>Vibrionales</taxon>
        <taxon>Vibrionaceae</taxon>
        <taxon>Vibrio</taxon>
    </lineage>
</organism>
<evidence type="ECO:0000313" key="9">
    <source>
        <dbReference type="EMBL" id="CAH0542885.1"/>
    </source>
</evidence>
<dbReference type="NCBIfam" id="NF000948">
    <property type="entry name" value="PRK00095.1-1"/>
    <property type="match status" value="1"/>
</dbReference>
<dbReference type="Gene3D" id="3.30.230.10">
    <property type="match status" value="1"/>
</dbReference>
<dbReference type="InterPro" id="IPR042121">
    <property type="entry name" value="MutL_C_regsub"/>
</dbReference>
<dbReference type="InterPro" id="IPR038973">
    <property type="entry name" value="MutL/Mlh/Pms-like"/>
</dbReference>
<dbReference type="NCBIfam" id="TIGR00585">
    <property type="entry name" value="mutl"/>
    <property type="match status" value="1"/>
</dbReference>
<dbReference type="Pfam" id="PF08676">
    <property type="entry name" value="MutL_C"/>
    <property type="match status" value="1"/>
</dbReference>
<keyword evidence="3 5" id="KW-0227">DNA damage</keyword>
<dbReference type="Pfam" id="PF01119">
    <property type="entry name" value="DNA_mis_repair"/>
    <property type="match status" value="1"/>
</dbReference>
<evidence type="ECO:0000259" key="8">
    <source>
        <dbReference type="SMART" id="SM01340"/>
    </source>
</evidence>
<dbReference type="InterPro" id="IPR014762">
    <property type="entry name" value="DNA_mismatch_repair_CS"/>
</dbReference>
<feature type="domain" description="DNA mismatch repair protein S5" evidence="8">
    <location>
        <begin position="212"/>
        <end position="330"/>
    </location>
</feature>
<proteinExistence type="inferred from homology"/>
<evidence type="ECO:0000256" key="3">
    <source>
        <dbReference type="ARBA" id="ARBA00022763"/>
    </source>
</evidence>
<comment type="function">
    <text evidence="5">This protein is involved in the repair of mismatches in DNA. It is required for dam-dependent methyl-directed DNA mismatch repair. May act as a 'molecular matchmaker', a protein that promotes the formation of a stable complex between two or more DNA-binding proteins in an ATP-dependent manner without itself being part of a final effector complex.</text>
</comment>
<evidence type="ECO:0000256" key="2">
    <source>
        <dbReference type="ARBA" id="ARBA00021975"/>
    </source>
</evidence>
<dbReference type="InterPro" id="IPR036890">
    <property type="entry name" value="HATPase_C_sf"/>
</dbReference>
<dbReference type="Pfam" id="PF13589">
    <property type="entry name" value="HATPase_c_3"/>
    <property type="match status" value="1"/>
</dbReference>